<feature type="compositionally biased region" description="Polar residues" evidence="1">
    <location>
        <begin position="262"/>
        <end position="271"/>
    </location>
</feature>
<reference evidence="2" key="2">
    <citation type="submission" date="2020-11" db="EMBL/GenBank/DDBJ databases">
        <authorList>
            <person name="McCartney M.A."/>
            <person name="Auch B."/>
            <person name="Kono T."/>
            <person name="Mallez S."/>
            <person name="Becker A."/>
            <person name="Gohl D.M."/>
            <person name="Silverstein K.A.T."/>
            <person name="Koren S."/>
            <person name="Bechman K.B."/>
            <person name="Herman A."/>
            <person name="Abrahante J.E."/>
            <person name="Garbe J."/>
        </authorList>
    </citation>
    <scope>NUCLEOTIDE SEQUENCE</scope>
    <source>
        <strain evidence="2">Duluth1</strain>
        <tissue evidence="2">Whole animal</tissue>
    </source>
</reference>
<evidence type="ECO:0000313" key="2">
    <source>
        <dbReference type="EMBL" id="KAH3719201.1"/>
    </source>
</evidence>
<reference evidence="2" key="1">
    <citation type="journal article" date="2019" name="bioRxiv">
        <title>The Genome of the Zebra Mussel, Dreissena polymorpha: A Resource for Invasive Species Research.</title>
        <authorList>
            <person name="McCartney M.A."/>
            <person name="Auch B."/>
            <person name="Kono T."/>
            <person name="Mallez S."/>
            <person name="Zhang Y."/>
            <person name="Obille A."/>
            <person name="Becker A."/>
            <person name="Abrahante J.E."/>
            <person name="Garbe J."/>
            <person name="Badalamenti J.P."/>
            <person name="Herman A."/>
            <person name="Mangelson H."/>
            <person name="Liachko I."/>
            <person name="Sullivan S."/>
            <person name="Sone E.D."/>
            <person name="Koren S."/>
            <person name="Silverstein K.A.T."/>
            <person name="Beckman K.B."/>
            <person name="Gohl D.M."/>
        </authorList>
    </citation>
    <scope>NUCLEOTIDE SEQUENCE</scope>
    <source>
        <strain evidence="2">Duluth1</strain>
        <tissue evidence="2">Whole animal</tissue>
    </source>
</reference>
<protein>
    <submittedName>
        <fullName evidence="2">Uncharacterized protein</fullName>
    </submittedName>
</protein>
<evidence type="ECO:0000313" key="3">
    <source>
        <dbReference type="Proteomes" id="UP000828390"/>
    </source>
</evidence>
<feature type="region of interest" description="Disordered" evidence="1">
    <location>
        <begin position="154"/>
        <end position="271"/>
    </location>
</feature>
<feature type="compositionally biased region" description="Polar residues" evidence="1">
    <location>
        <begin position="200"/>
        <end position="211"/>
    </location>
</feature>
<evidence type="ECO:0000256" key="1">
    <source>
        <dbReference type="SAM" id="MobiDB-lite"/>
    </source>
</evidence>
<organism evidence="2 3">
    <name type="scientific">Dreissena polymorpha</name>
    <name type="common">Zebra mussel</name>
    <name type="synonym">Mytilus polymorpha</name>
    <dbReference type="NCBI Taxonomy" id="45954"/>
    <lineage>
        <taxon>Eukaryota</taxon>
        <taxon>Metazoa</taxon>
        <taxon>Spiralia</taxon>
        <taxon>Lophotrochozoa</taxon>
        <taxon>Mollusca</taxon>
        <taxon>Bivalvia</taxon>
        <taxon>Autobranchia</taxon>
        <taxon>Heteroconchia</taxon>
        <taxon>Euheterodonta</taxon>
        <taxon>Imparidentia</taxon>
        <taxon>Neoheterodontei</taxon>
        <taxon>Myida</taxon>
        <taxon>Dreissenoidea</taxon>
        <taxon>Dreissenidae</taxon>
        <taxon>Dreissena</taxon>
    </lineage>
</organism>
<name>A0A9D4C836_DREPO</name>
<feature type="compositionally biased region" description="Acidic residues" evidence="1">
    <location>
        <begin position="226"/>
        <end position="236"/>
    </location>
</feature>
<proteinExistence type="predicted"/>
<keyword evidence="3" id="KW-1185">Reference proteome</keyword>
<sequence>MSGKEAIWIGPVSKQRESRFLPLFEKNLATNNARSNINQTFNFTQVSQPNKQSVSVKNSSNQDEKTGLYAYIPPKHILQTLCPVDVRTTFPLHTANISHNISFVAKALTTTAVTPSGQRLRLALDENKYEIKHKIIANGADSDEEPDERRLHLLESETLNESPRESPRSPMPVRRLRRRSDHDDDDSDWEWPGDAEGSDSETCYSNNSTPRTVVKDTESSGTSNHDDDDSDWEWPGDAEGSISETCYSNNSTPRTVVKDTESSGTNTQNQIHFSEVANQVVGTNEGHVEIPEKTDDVFVAVIGSALNTAPNISSAAVSYSVNGEHTSEVANTGEVKDVGNPEIPDQTNGFSIVSIVSAHETSLTTSSASGYNNLISDHASQADDVMGGTGIVKTVLQNNYEAFHWKTKSGTCDDSRELFKLSQLDECIERDNNTISDKFERNNFNISYSSSNTFSPKYGIANDIKPVDNSLHSQPQNDCPRCFPVSPSNNFFYSCNGCTCGFTCAVSGSQCTMPYAVNQSCCAPNVTSSPFMQSMVVGDDGRFYYVNIPVGTCALAPPQLFSPWLECRNNTAFQNPICESCPLQNNCIQNVVQPPIPLIEPDDMSGDTIFDHVVCTLDQNDVDKERPYFSDNRSLKDNSVLVDWSLCGPGECFQQQTTTFTECTENLSQEYVQTPYWNVDDDAPFTLGQDDYQIENRPLDNSNVTIDTNDGPPYPALHITEDGLMTVILREGIFLEMTPDRALRLVNHEKRLVIAMNEDGSRACVTHPCARISQSETTVNAELFRERKVKMMTEEIVFGNETNIYRIDYTCVTEFKPESSRSAPNSSPLPDEAVPVFRDFSQDESIHFMAQDYGKETVMRSQGIVERAYYQNQQTYGCKVSVFQRAQT</sequence>
<dbReference type="EMBL" id="JAIWYP010000013">
    <property type="protein sequence ID" value="KAH3719201.1"/>
    <property type="molecule type" value="Genomic_DNA"/>
</dbReference>
<accession>A0A9D4C836</accession>
<dbReference type="AlphaFoldDB" id="A0A9D4C836"/>
<dbReference type="Proteomes" id="UP000828390">
    <property type="component" value="Unassembled WGS sequence"/>
</dbReference>
<feature type="compositionally biased region" description="Polar residues" evidence="1">
    <location>
        <begin position="242"/>
        <end position="254"/>
    </location>
</feature>
<dbReference type="PANTHER" id="PTHR39075">
    <property type="entry name" value="FI19908P1"/>
    <property type="match status" value="1"/>
</dbReference>
<comment type="caution">
    <text evidence="2">The sequence shown here is derived from an EMBL/GenBank/DDBJ whole genome shotgun (WGS) entry which is preliminary data.</text>
</comment>
<dbReference type="PANTHER" id="PTHR39075:SF1">
    <property type="entry name" value="FI19908P1"/>
    <property type="match status" value="1"/>
</dbReference>
<feature type="compositionally biased region" description="Acidic residues" evidence="1">
    <location>
        <begin position="183"/>
        <end position="199"/>
    </location>
</feature>
<gene>
    <name evidence="2" type="ORF">DPMN_062033</name>
</gene>